<dbReference type="Pfam" id="PF13411">
    <property type="entry name" value="MerR_1"/>
    <property type="match status" value="1"/>
</dbReference>
<dbReference type="InterPro" id="IPR000551">
    <property type="entry name" value="MerR-type_HTH_dom"/>
</dbReference>
<keyword evidence="1" id="KW-0238">DNA-binding</keyword>
<dbReference type="InterPro" id="IPR009061">
    <property type="entry name" value="DNA-bd_dom_put_sf"/>
</dbReference>
<dbReference type="PROSITE" id="PS50937">
    <property type="entry name" value="HTH_MERR_2"/>
    <property type="match status" value="1"/>
</dbReference>
<dbReference type="EMBL" id="UOED01000056">
    <property type="protein sequence ID" value="VAV90239.1"/>
    <property type="molecule type" value="Genomic_DNA"/>
</dbReference>
<accession>A0A3B0RE34</accession>
<proteinExistence type="predicted"/>
<protein>
    <submittedName>
        <fullName evidence="3">Transcriptional regulator, MerR family</fullName>
    </submittedName>
</protein>
<name>A0A3B0RE34_9ZZZZ</name>
<evidence type="ECO:0000256" key="1">
    <source>
        <dbReference type="ARBA" id="ARBA00023125"/>
    </source>
</evidence>
<dbReference type="AlphaFoldDB" id="A0A3B0RE34"/>
<dbReference type="InterPro" id="IPR047057">
    <property type="entry name" value="MerR_fam"/>
</dbReference>
<organism evidence="3">
    <name type="scientific">hydrothermal vent metagenome</name>
    <dbReference type="NCBI Taxonomy" id="652676"/>
    <lineage>
        <taxon>unclassified sequences</taxon>
        <taxon>metagenomes</taxon>
        <taxon>ecological metagenomes</taxon>
    </lineage>
</organism>
<evidence type="ECO:0000259" key="2">
    <source>
        <dbReference type="PROSITE" id="PS50937"/>
    </source>
</evidence>
<dbReference type="GO" id="GO:0003700">
    <property type="term" value="F:DNA-binding transcription factor activity"/>
    <property type="evidence" value="ECO:0007669"/>
    <property type="project" value="InterPro"/>
</dbReference>
<gene>
    <name evidence="3" type="ORF">MNBD_ALPHA02-766</name>
</gene>
<evidence type="ECO:0000313" key="3">
    <source>
        <dbReference type="EMBL" id="VAV90239.1"/>
    </source>
</evidence>
<dbReference type="SMART" id="SM00422">
    <property type="entry name" value="HTH_MERR"/>
    <property type="match status" value="1"/>
</dbReference>
<dbReference type="Gene3D" id="1.10.1660.10">
    <property type="match status" value="1"/>
</dbReference>
<reference evidence="3" key="1">
    <citation type="submission" date="2018-06" db="EMBL/GenBank/DDBJ databases">
        <authorList>
            <person name="Zhirakovskaya E."/>
        </authorList>
    </citation>
    <scope>NUCLEOTIDE SEQUENCE</scope>
</reference>
<dbReference type="SUPFAM" id="SSF46955">
    <property type="entry name" value="Putative DNA-binding domain"/>
    <property type="match status" value="1"/>
</dbReference>
<sequence length="132" mass="15715">MTEKTYSISELSEEFEITPRTLRYYEDQKLISPERRGQTRIYSKKDRTRLAWILRGKRVGFSIADMGKLLDLYYLEGGQAKQREIGLQGCRERIEILERQRKDIDDTICELNDIIKMFENWQPNSKLNTMTT</sequence>
<dbReference type="GO" id="GO:0003677">
    <property type="term" value="F:DNA binding"/>
    <property type="evidence" value="ECO:0007669"/>
    <property type="project" value="UniProtKB-KW"/>
</dbReference>
<dbReference type="PANTHER" id="PTHR30204:SF58">
    <property type="entry name" value="HTH-TYPE TRANSCRIPTIONAL REGULATOR YFMP"/>
    <property type="match status" value="1"/>
</dbReference>
<dbReference type="CDD" id="cd04776">
    <property type="entry name" value="HTH_GnyR"/>
    <property type="match status" value="1"/>
</dbReference>
<dbReference type="PANTHER" id="PTHR30204">
    <property type="entry name" value="REDOX-CYCLING DRUG-SENSING TRANSCRIPTIONAL ACTIVATOR SOXR"/>
    <property type="match status" value="1"/>
</dbReference>
<feature type="domain" description="HTH merR-type" evidence="2">
    <location>
        <begin position="5"/>
        <end position="72"/>
    </location>
</feature>